<protein>
    <submittedName>
        <fullName evidence="1">Uncharacterized protein</fullName>
    </submittedName>
</protein>
<sequence>MFARSRYLVWLARSQCTPLELGNFPDMFNTTWWYFPPVIFLQTPTEHTTDCYSVVVPSHNTVNRHHCPFGDNGCMQTRVIEVCLPVPLQNVALPIFVSFFDLFLVRTSSSLGHLPPPLSLPASATSSSLTEIEKITPDIVCKLSANDMNRLGISIRSDMMALRMECVLYGNADDDNQACRADNLKFQNKYWKIFLMQTLK</sequence>
<gene>
    <name evidence="1" type="ORF">MAR_007078</name>
</gene>
<proteinExistence type="predicted"/>
<evidence type="ECO:0000313" key="1">
    <source>
        <dbReference type="EMBL" id="WAQ94607.1"/>
    </source>
</evidence>
<dbReference type="EMBL" id="CP111012">
    <property type="protein sequence ID" value="WAQ94607.1"/>
    <property type="molecule type" value="Genomic_DNA"/>
</dbReference>
<dbReference type="Proteomes" id="UP001164746">
    <property type="component" value="Chromosome 1"/>
</dbReference>
<organism evidence="1 2">
    <name type="scientific">Mya arenaria</name>
    <name type="common">Soft-shell clam</name>
    <dbReference type="NCBI Taxonomy" id="6604"/>
    <lineage>
        <taxon>Eukaryota</taxon>
        <taxon>Metazoa</taxon>
        <taxon>Spiralia</taxon>
        <taxon>Lophotrochozoa</taxon>
        <taxon>Mollusca</taxon>
        <taxon>Bivalvia</taxon>
        <taxon>Autobranchia</taxon>
        <taxon>Heteroconchia</taxon>
        <taxon>Euheterodonta</taxon>
        <taxon>Imparidentia</taxon>
        <taxon>Neoheterodontei</taxon>
        <taxon>Myida</taxon>
        <taxon>Myoidea</taxon>
        <taxon>Myidae</taxon>
        <taxon>Mya</taxon>
    </lineage>
</organism>
<keyword evidence="2" id="KW-1185">Reference proteome</keyword>
<name>A0ABY7DCX7_MYAAR</name>
<accession>A0ABY7DCX7</accession>
<evidence type="ECO:0000313" key="2">
    <source>
        <dbReference type="Proteomes" id="UP001164746"/>
    </source>
</evidence>
<reference evidence="1" key="1">
    <citation type="submission" date="2022-11" db="EMBL/GenBank/DDBJ databases">
        <title>Centuries of genome instability and evolution in soft-shell clam transmissible cancer (bioRxiv).</title>
        <authorList>
            <person name="Hart S.F.M."/>
            <person name="Yonemitsu M.A."/>
            <person name="Giersch R.M."/>
            <person name="Beal B.F."/>
            <person name="Arriagada G."/>
            <person name="Davis B.W."/>
            <person name="Ostrander E.A."/>
            <person name="Goff S.P."/>
            <person name="Metzger M.J."/>
        </authorList>
    </citation>
    <scope>NUCLEOTIDE SEQUENCE</scope>
    <source>
        <strain evidence="1">MELC-2E11</strain>
        <tissue evidence="1">Siphon/mantle</tissue>
    </source>
</reference>